<evidence type="ECO:0000313" key="1">
    <source>
        <dbReference type="EMBL" id="CAG8565292.1"/>
    </source>
</evidence>
<dbReference type="Proteomes" id="UP000789706">
    <property type="component" value="Unassembled WGS sequence"/>
</dbReference>
<dbReference type="OrthoDB" id="167398at2759"/>
<name>A0A9N9BGC9_9GLOM</name>
<gene>
    <name evidence="1" type="ORF">DEBURN_LOCUS7794</name>
</gene>
<dbReference type="AlphaFoldDB" id="A0A9N9BGC9"/>
<organism evidence="1 2">
    <name type="scientific">Diversispora eburnea</name>
    <dbReference type="NCBI Taxonomy" id="1213867"/>
    <lineage>
        <taxon>Eukaryota</taxon>
        <taxon>Fungi</taxon>
        <taxon>Fungi incertae sedis</taxon>
        <taxon>Mucoromycota</taxon>
        <taxon>Glomeromycotina</taxon>
        <taxon>Glomeromycetes</taxon>
        <taxon>Diversisporales</taxon>
        <taxon>Diversisporaceae</taxon>
        <taxon>Diversispora</taxon>
    </lineage>
</organism>
<sequence length="62" mass="7244">MALMCTSAHTKMRIQSLKLFEIRARQETRITKVISHPSRAIEIKFNKPSFRYKVIPAITNLQ</sequence>
<dbReference type="EMBL" id="CAJVPK010001011">
    <property type="protein sequence ID" value="CAG8565292.1"/>
    <property type="molecule type" value="Genomic_DNA"/>
</dbReference>
<proteinExistence type="predicted"/>
<keyword evidence="2" id="KW-1185">Reference proteome</keyword>
<accession>A0A9N9BGC9</accession>
<protein>
    <submittedName>
        <fullName evidence="1">10249_t:CDS:1</fullName>
    </submittedName>
</protein>
<comment type="caution">
    <text evidence="1">The sequence shown here is derived from an EMBL/GenBank/DDBJ whole genome shotgun (WGS) entry which is preliminary data.</text>
</comment>
<evidence type="ECO:0000313" key="2">
    <source>
        <dbReference type="Proteomes" id="UP000789706"/>
    </source>
</evidence>
<reference evidence="1" key="1">
    <citation type="submission" date="2021-06" db="EMBL/GenBank/DDBJ databases">
        <authorList>
            <person name="Kallberg Y."/>
            <person name="Tangrot J."/>
            <person name="Rosling A."/>
        </authorList>
    </citation>
    <scope>NUCLEOTIDE SEQUENCE</scope>
    <source>
        <strain evidence="1">AZ414A</strain>
    </source>
</reference>